<name>A0A0F8Z788_9ZZZZ</name>
<organism evidence="1">
    <name type="scientific">marine sediment metagenome</name>
    <dbReference type="NCBI Taxonomy" id="412755"/>
    <lineage>
        <taxon>unclassified sequences</taxon>
        <taxon>metagenomes</taxon>
        <taxon>ecological metagenomes</taxon>
    </lineage>
</organism>
<dbReference type="AlphaFoldDB" id="A0A0F8Z788"/>
<reference evidence="1" key="1">
    <citation type="journal article" date="2015" name="Nature">
        <title>Complex archaea that bridge the gap between prokaryotes and eukaryotes.</title>
        <authorList>
            <person name="Spang A."/>
            <person name="Saw J.H."/>
            <person name="Jorgensen S.L."/>
            <person name="Zaremba-Niedzwiedzka K."/>
            <person name="Martijn J."/>
            <person name="Lind A.E."/>
            <person name="van Eijk R."/>
            <person name="Schleper C."/>
            <person name="Guy L."/>
            <person name="Ettema T.J."/>
        </authorList>
    </citation>
    <scope>NUCLEOTIDE SEQUENCE</scope>
</reference>
<gene>
    <name evidence="1" type="ORF">LCGC14_2731310</name>
</gene>
<accession>A0A0F8Z788</accession>
<protein>
    <submittedName>
        <fullName evidence="1">Uncharacterized protein</fullName>
    </submittedName>
</protein>
<sequence>MADKEEITRLKIELAETLNALEWLMPEDKFYETFPDTLCYLEGVF</sequence>
<proteinExistence type="predicted"/>
<dbReference type="EMBL" id="LAZR01049450">
    <property type="protein sequence ID" value="KKK89613.1"/>
    <property type="molecule type" value="Genomic_DNA"/>
</dbReference>
<comment type="caution">
    <text evidence="1">The sequence shown here is derived from an EMBL/GenBank/DDBJ whole genome shotgun (WGS) entry which is preliminary data.</text>
</comment>
<evidence type="ECO:0000313" key="1">
    <source>
        <dbReference type="EMBL" id="KKK89613.1"/>
    </source>
</evidence>